<feature type="domain" description="Cysteine-rich" evidence="1">
    <location>
        <begin position="11"/>
        <end position="92"/>
    </location>
</feature>
<proteinExistence type="predicted"/>
<dbReference type="PANTHER" id="PTHR30296:SF0">
    <property type="entry name" value="LACTATE UTILIZATION PROTEIN A"/>
    <property type="match status" value="1"/>
</dbReference>
<dbReference type="PANTHER" id="PTHR30296">
    <property type="entry name" value="UNCHARACTERIZED PROTEIN YKGE"/>
    <property type="match status" value="1"/>
</dbReference>
<protein>
    <recommendedName>
        <fullName evidence="1">Cysteine-rich domain-containing protein</fullName>
    </recommendedName>
</protein>
<evidence type="ECO:0000259" key="1">
    <source>
        <dbReference type="Pfam" id="PF02754"/>
    </source>
</evidence>
<dbReference type="InterPro" id="IPR004017">
    <property type="entry name" value="Cys_rich_dom"/>
</dbReference>
<dbReference type="GO" id="GO:0016491">
    <property type="term" value="F:oxidoreductase activity"/>
    <property type="evidence" value="ECO:0007669"/>
    <property type="project" value="UniProtKB-ARBA"/>
</dbReference>
<dbReference type="AlphaFoldDB" id="A0A381YBS8"/>
<name>A0A381YBS8_9ZZZZ</name>
<dbReference type="GO" id="GO:0005829">
    <property type="term" value="C:cytosol"/>
    <property type="evidence" value="ECO:0007669"/>
    <property type="project" value="TreeGrafter"/>
</dbReference>
<dbReference type="EMBL" id="UINC01017742">
    <property type="protein sequence ID" value="SVA73907.1"/>
    <property type="molecule type" value="Genomic_DNA"/>
</dbReference>
<gene>
    <name evidence="2" type="ORF">METZ01_LOCUS126761</name>
</gene>
<dbReference type="Pfam" id="PF02754">
    <property type="entry name" value="CCG"/>
    <property type="match status" value="2"/>
</dbReference>
<accession>A0A381YBS8</accession>
<evidence type="ECO:0000313" key="2">
    <source>
        <dbReference type="EMBL" id="SVA73907.1"/>
    </source>
</evidence>
<reference evidence="2" key="1">
    <citation type="submission" date="2018-05" db="EMBL/GenBank/DDBJ databases">
        <authorList>
            <person name="Lanie J.A."/>
            <person name="Ng W.-L."/>
            <person name="Kazmierczak K.M."/>
            <person name="Andrzejewski T.M."/>
            <person name="Davidsen T.M."/>
            <person name="Wayne K.J."/>
            <person name="Tettelin H."/>
            <person name="Glass J.I."/>
            <person name="Rusch D."/>
            <person name="Podicherti R."/>
            <person name="Tsui H.-C.T."/>
            <person name="Winkler M.E."/>
        </authorList>
    </citation>
    <scope>NUCLEOTIDE SEQUENCE</scope>
</reference>
<feature type="domain" description="Cysteine-rich" evidence="1">
    <location>
        <begin position="139"/>
        <end position="223"/>
    </location>
</feature>
<organism evidence="2">
    <name type="scientific">marine metagenome</name>
    <dbReference type="NCBI Taxonomy" id="408172"/>
    <lineage>
        <taxon>unclassified sequences</taxon>
        <taxon>metagenomes</taxon>
        <taxon>ecological metagenomes</taxon>
    </lineage>
</organism>
<sequence length="252" mass="28121">MIEYPNKPDAVYYFGTCLVDLIYPQAGMAGIRLIQREGVEVIYPQKQTCCGQPAFNAGHQHEARAVAALQVELFPRDIPIIIPSGSCGGMIRKHYPGLFENHALQSEAESVARRTFELTEFLVHVLKIKLEDLGKPIKVTWHTSCHAKREMGIEDEPKQLLQQLKNVTLVELEREDECCGFGGTFAVKEPHISAAMVKDKIEDIRQTGAKCLLGADCGCLLNISGAMKHSGIQTDHQHVAEFIWQRISKNNV</sequence>